<feature type="compositionally biased region" description="Low complexity" evidence="1">
    <location>
        <begin position="30"/>
        <end position="44"/>
    </location>
</feature>
<dbReference type="EMBL" id="CAJMWS010000344">
    <property type="protein sequence ID" value="CAE6436140.1"/>
    <property type="molecule type" value="Genomic_DNA"/>
</dbReference>
<organism evidence="3 4">
    <name type="scientific">Rhizoctonia solani</name>
    <dbReference type="NCBI Taxonomy" id="456999"/>
    <lineage>
        <taxon>Eukaryota</taxon>
        <taxon>Fungi</taxon>
        <taxon>Dikarya</taxon>
        <taxon>Basidiomycota</taxon>
        <taxon>Agaricomycotina</taxon>
        <taxon>Agaricomycetes</taxon>
        <taxon>Cantharellales</taxon>
        <taxon>Ceratobasidiaceae</taxon>
        <taxon>Rhizoctonia</taxon>
    </lineage>
</organism>
<name>A0A8H3AT74_9AGAM</name>
<feature type="compositionally biased region" description="Low complexity" evidence="1">
    <location>
        <begin position="68"/>
        <end position="80"/>
    </location>
</feature>
<reference evidence="3" key="1">
    <citation type="submission" date="2021-01" db="EMBL/GenBank/DDBJ databases">
        <authorList>
            <person name="Kaushik A."/>
        </authorList>
    </citation>
    <scope>NUCLEOTIDE SEQUENCE</scope>
    <source>
        <strain evidence="3">AG1-1C</strain>
    </source>
</reference>
<accession>A0A8H3AT74</accession>
<dbReference type="Pfam" id="PF20415">
    <property type="entry name" value="DUF6699"/>
    <property type="match status" value="1"/>
</dbReference>
<feature type="compositionally biased region" description="Polar residues" evidence="1">
    <location>
        <begin position="45"/>
        <end position="54"/>
    </location>
</feature>
<sequence>MAYQPSSSQQRSLFCQCNKTPCVCWPSANTPSRSRTRSQSRSQPLAQSPLTTATVRPHYLPAQTQQLPSPYTPSYASPSAGPHLSPNHVKSPSLTVPPHYQAANSPTATRSPQMNSIQLHPLLKAQSILRTPESPSALRLRWDVRDPPTTAIVHSQHEPEYLYEHPTSVAYATSPPVPYLLVVCNDALPWLAPVHAREGSAGVTVRDVLEAISEVTHTQVDASMAQLLPTDEDRARLYQAYHDRVKRSGGVDNKGILAIDWLGQKTLFVCLERDEALARKRVKEEHMWPYVFSLKLKMRKGALVSDA</sequence>
<dbReference type="Proteomes" id="UP000663846">
    <property type="component" value="Unassembled WGS sequence"/>
</dbReference>
<comment type="caution">
    <text evidence="3">The sequence shown here is derived from an EMBL/GenBank/DDBJ whole genome shotgun (WGS) entry which is preliminary data.</text>
</comment>
<proteinExistence type="predicted"/>
<feature type="domain" description="DUF6699" evidence="2">
    <location>
        <begin position="140"/>
        <end position="274"/>
    </location>
</feature>
<gene>
    <name evidence="3" type="ORF">RDB_LOCUS120769</name>
</gene>
<feature type="region of interest" description="Disordered" evidence="1">
    <location>
        <begin position="28"/>
        <end position="112"/>
    </location>
</feature>
<evidence type="ECO:0000259" key="2">
    <source>
        <dbReference type="Pfam" id="PF20415"/>
    </source>
</evidence>
<dbReference type="AlphaFoldDB" id="A0A8H3AT74"/>
<evidence type="ECO:0000256" key="1">
    <source>
        <dbReference type="SAM" id="MobiDB-lite"/>
    </source>
</evidence>
<protein>
    <recommendedName>
        <fullName evidence="2">DUF6699 domain-containing protein</fullName>
    </recommendedName>
</protein>
<dbReference type="InterPro" id="IPR046522">
    <property type="entry name" value="DUF6699"/>
</dbReference>
<evidence type="ECO:0000313" key="3">
    <source>
        <dbReference type="EMBL" id="CAE6436140.1"/>
    </source>
</evidence>
<evidence type="ECO:0000313" key="4">
    <source>
        <dbReference type="Proteomes" id="UP000663846"/>
    </source>
</evidence>
<feature type="compositionally biased region" description="Polar residues" evidence="1">
    <location>
        <begin position="102"/>
        <end position="112"/>
    </location>
</feature>